<dbReference type="InterPro" id="IPR032710">
    <property type="entry name" value="NTF2-like_dom_sf"/>
</dbReference>
<sequence precursor="true">MNHRFLTFIVVAMLGALHSPAGFAQQPAIAPTGQKSAAPPNPSEAAIRAESEAFVAAFNKADAKAIAAFWTEEGEYIDASGRQMVGREAIEQDYSEFFAANPNVKIQIAIDSLRFLSDSIAIEDGRAIVAPLPQGAPGVSKYTAVHTKVDGKWLMASVRETWIETPITRQSMADFEWLIGAWVAEEHGNQSESVYSWVADKSFVQRTYTTTHVDGTKTSGVQLIGWNPVQGRVQSWSFSPDGGHASGLWSPNERGWTAEMIGMTGDGTPTTSLIRIARLDDNACVWQSIQRTLGGVAIPDTDEVVIKRQSPPAASQPTER</sequence>
<evidence type="ECO:0000259" key="2">
    <source>
        <dbReference type="Pfam" id="PF14534"/>
    </source>
</evidence>
<feature type="chain" id="PRO_5021946934" evidence="1">
    <location>
        <begin position="25"/>
        <end position="320"/>
    </location>
</feature>
<proteinExistence type="predicted"/>
<dbReference type="OrthoDB" id="263788at2"/>
<dbReference type="RefSeq" id="WP_145348583.1">
    <property type="nucleotide sequence ID" value="NZ_CP036261.1"/>
</dbReference>
<organism evidence="3 4">
    <name type="scientific">Rosistilla ulvae</name>
    <dbReference type="NCBI Taxonomy" id="1930277"/>
    <lineage>
        <taxon>Bacteria</taxon>
        <taxon>Pseudomonadati</taxon>
        <taxon>Planctomycetota</taxon>
        <taxon>Planctomycetia</taxon>
        <taxon>Pirellulales</taxon>
        <taxon>Pirellulaceae</taxon>
        <taxon>Rosistilla</taxon>
    </lineage>
</organism>
<dbReference type="AlphaFoldDB" id="A0A517M7I4"/>
<dbReference type="InterPro" id="IPR011944">
    <property type="entry name" value="Steroid_delta5-4_isomerase"/>
</dbReference>
<keyword evidence="4" id="KW-1185">Reference proteome</keyword>
<gene>
    <name evidence="3" type="ORF">EC9_50540</name>
</gene>
<feature type="domain" description="DUF4440" evidence="2">
    <location>
        <begin position="47"/>
        <end position="155"/>
    </location>
</feature>
<dbReference type="InterPro" id="IPR027843">
    <property type="entry name" value="DUF4440"/>
</dbReference>
<evidence type="ECO:0000313" key="4">
    <source>
        <dbReference type="Proteomes" id="UP000319557"/>
    </source>
</evidence>
<accession>A0A517M7I4</accession>
<feature type="signal peptide" evidence="1">
    <location>
        <begin position="1"/>
        <end position="24"/>
    </location>
</feature>
<reference evidence="3 4" key="1">
    <citation type="submission" date="2019-02" db="EMBL/GenBank/DDBJ databases">
        <title>Deep-cultivation of Planctomycetes and their phenomic and genomic characterization uncovers novel biology.</title>
        <authorList>
            <person name="Wiegand S."/>
            <person name="Jogler M."/>
            <person name="Boedeker C."/>
            <person name="Pinto D."/>
            <person name="Vollmers J."/>
            <person name="Rivas-Marin E."/>
            <person name="Kohn T."/>
            <person name="Peeters S.H."/>
            <person name="Heuer A."/>
            <person name="Rast P."/>
            <person name="Oberbeckmann S."/>
            <person name="Bunk B."/>
            <person name="Jeske O."/>
            <person name="Meyerdierks A."/>
            <person name="Storesund J.E."/>
            <person name="Kallscheuer N."/>
            <person name="Luecker S."/>
            <person name="Lage O.M."/>
            <person name="Pohl T."/>
            <person name="Merkel B.J."/>
            <person name="Hornburger P."/>
            <person name="Mueller R.-W."/>
            <person name="Bruemmer F."/>
            <person name="Labrenz M."/>
            <person name="Spormann A.M."/>
            <person name="Op den Camp H."/>
            <person name="Overmann J."/>
            <person name="Amann R."/>
            <person name="Jetten M.S.M."/>
            <person name="Mascher T."/>
            <person name="Medema M.H."/>
            <person name="Devos D.P."/>
            <person name="Kaster A.-K."/>
            <person name="Ovreas L."/>
            <person name="Rohde M."/>
            <person name="Galperin M.Y."/>
            <person name="Jogler C."/>
        </authorList>
    </citation>
    <scope>NUCLEOTIDE SEQUENCE [LARGE SCALE GENOMIC DNA]</scope>
    <source>
        <strain evidence="3 4">EC9</strain>
    </source>
</reference>
<dbReference type="Proteomes" id="UP000319557">
    <property type="component" value="Chromosome"/>
</dbReference>
<name>A0A517M7I4_9BACT</name>
<dbReference type="EMBL" id="CP036261">
    <property type="protein sequence ID" value="QDS90836.1"/>
    <property type="molecule type" value="Genomic_DNA"/>
</dbReference>
<dbReference type="KEGG" id="ruv:EC9_50540"/>
<evidence type="ECO:0000256" key="1">
    <source>
        <dbReference type="SAM" id="SignalP"/>
    </source>
</evidence>
<protein>
    <submittedName>
        <fullName evidence="3">SnoaL-like domain protein</fullName>
    </submittedName>
</protein>
<dbReference type="NCBIfam" id="TIGR02246">
    <property type="entry name" value="SgcJ/EcaC family oxidoreductase"/>
    <property type="match status" value="1"/>
</dbReference>
<dbReference type="SUPFAM" id="SSF54427">
    <property type="entry name" value="NTF2-like"/>
    <property type="match status" value="1"/>
</dbReference>
<dbReference type="Gene3D" id="3.10.450.50">
    <property type="match status" value="1"/>
</dbReference>
<dbReference type="Pfam" id="PF14534">
    <property type="entry name" value="DUF4440"/>
    <property type="match status" value="1"/>
</dbReference>
<evidence type="ECO:0000313" key="3">
    <source>
        <dbReference type="EMBL" id="QDS90836.1"/>
    </source>
</evidence>
<keyword evidence="1" id="KW-0732">Signal</keyword>